<keyword evidence="3" id="KW-0413">Isomerase</keyword>
<organism evidence="3 4">
    <name type="scientific">Acidipropionibacterium jensenii</name>
    <dbReference type="NCBI Taxonomy" id="1749"/>
    <lineage>
        <taxon>Bacteria</taxon>
        <taxon>Bacillati</taxon>
        <taxon>Actinomycetota</taxon>
        <taxon>Actinomycetes</taxon>
        <taxon>Propionibacteriales</taxon>
        <taxon>Propionibacteriaceae</taxon>
        <taxon>Acidipropionibacterium</taxon>
    </lineage>
</organism>
<dbReference type="Gene3D" id="3.40.50.10490">
    <property type="entry name" value="Glucose-6-phosphate isomerase like protein, domain 1"/>
    <property type="match status" value="1"/>
</dbReference>
<feature type="region of interest" description="Disordered" evidence="1">
    <location>
        <begin position="1"/>
        <end position="23"/>
    </location>
</feature>
<dbReference type="InterPro" id="IPR050099">
    <property type="entry name" value="SIS_GmhA/DiaA_subfam"/>
</dbReference>
<name>A0A448P0K1_9ACTN</name>
<dbReference type="STRING" id="1122997.GCA_000425285_02496"/>
<dbReference type="CDD" id="cd05013">
    <property type="entry name" value="SIS_RpiR"/>
    <property type="match status" value="1"/>
</dbReference>
<dbReference type="PROSITE" id="PS51464">
    <property type="entry name" value="SIS"/>
    <property type="match status" value="1"/>
</dbReference>
<sequence>MALITKATNAHPRFPTTREAPPMPYTASDLLTAELETCQRVVDTQLDAILDASRLICDTLSAGGRWWVFGTGHSHMIAEEFYGRAGGLTDIHPILEPALMLHESLAKSTLLERRAGLADDLLEVHGPTRGDVIVIASNSGRNAVPVEMAEGARQRGVAVIAITSMAHSRSVTSRAPSGKRLFELADVVIDNCGTPGDAAVDGEQGGVGATSTLTGALIAQAITVEVVGQMRTRGTPVDTYTSFNI</sequence>
<evidence type="ECO:0000313" key="3">
    <source>
        <dbReference type="EMBL" id="VEI03665.1"/>
    </source>
</evidence>
<dbReference type="InterPro" id="IPR046348">
    <property type="entry name" value="SIS_dom_sf"/>
</dbReference>
<keyword evidence="4" id="KW-1185">Reference proteome</keyword>
<dbReference type="NCBIfam" id="NF002805">
    <property type="entry name" value="PRK02947.1"/>
    <property type="match status" value="1"/>
</dbReference>
<dbReference type="InterPro" id="IPR001347">
    <property type="entry name" value="SIS_dom"/>
</dbReference>
<dbReference type="SUPFAM" id="SSF53697">
    <property type="entry name" value="SIS domain"/>
    <property type="match status" value="1"/>
</dbReference>
<dbReference type="AlphaFoldDB" id="A0A448P0K1"/>
<dbReference type="GO" id="GO:1901135">
    <property type="term" value="P:carbohydrate derivative metabolic process"/>
    <property type="evidence" value="ECO:0007669"/>
    <property type="project" value="InterPro"/>
</dbReference>
<dbReference type="PANTHER" id="PTHR30390:SF7">
    <property type="entry name" value="PHOSPHOHEPTOSE ISOMERASE"/>
    <property type="match status" value="1"/>
</dbReference>
<gene>
    <name evidence="3" type="ORF">NCTC13652_01876</name>
</gene>
<evidence type="ECO:0000259" key="2">
    <source>
        <dbReference type="PROSITE" id="PS51464"/>
    </source>
</evidence>
<proteinExistence type="predicted"/>
<dbReference type="Pfam" id="PF13580">
    <property type="entry name" value="SIS_2"/>
    <property type="match status" value="1"/>
</dbReference>
<dbReference type="PANTHER" id="PTHR30390">
    <property type="entry name" value="SEDOHEPTULOSE 7-PHOSPHATE ISOMERASE / DNAA INITIATOR-ASSOCIATING FACTOR FOR REPLICATION INITIATION"/>
    <property type="match status" value="1"/>
</dbReference>
<reference evidence="3 4" key="1">
    <citation type="submission" date="2018-12" db="EMBL/GenBank/DDBJ databases">
        <authorList>
            <consortium name="Pathogen Informatics"/>
        </authorList>
    </citation>
    <scope>NUCLEOTIDE SEQUENCE [LARGE SCALE GENOMIC DNA]</scope>
    <source>
        <strain evidence="3 4">NCTC13652</strain>
    </source>
</reference>
<dbReference type="InterPro" id="IPR035472">
    <property type="entry name" value="RpiR-like_SIS"/>
</dbReference>
<accession>A0A448P0K1</accession>
<feature type="domain" description="SIS" evidence="2">
    <location>
        <begin position="56"/>
        <end position="232"/>
    </location>
</feature>
<protein>
    <submittedName>
        <fullName evidence="3">Uncharacterized protein containing SIS (Sugar ISomerase) phosphosugar binding domain</fullName>
    </submittedName>
</protein>
<evidence type="ECO:0000256" key="1">
    <source>
        <dbReference type="SAM" id="MobiDB-lite"/>
    </source>
</evidence>
<evidence type="ECO:0000313" key="4">
    <source>
        <dbReference type="Proteomes" id="UP000277858"/>
    </source>
</evidence>
<dbReference type="EMBL" id="LR134473">
    <property type="protein sequence ID" value="VEI03665.1"/>
    <property type="molecule type" value="Genomic_DNA"/>
</dbReference>
<dbReference type="GO" id="GO:0097367">
    <property type="term" value="F:carbohydrate derivative binding"/>
    <property type="evidence" value="ECO:0007669"/>
    <property type="project" value="InterPro"/>
</dbReference>
<dbReference type="Proteomes" id="UP000277858">
    <property type="component" value="Chromosome"/>
</dbReference>
<dbReference type="GO" id="GO:0016853">
    <property type="term" value="F:isomerase activity"/>
    <property type="evidence" value="ECO:0007669"/>
    <property type="project" value="UniProtKB-KW"/>
</dbReference>